<organism evidence="1 2">
    <name type="scientific">Aureibacter tunicatorum</name>
    <dbReference type="NCBI Taxonomy" id="866807"/>
    <lineage>
        <taxon>Bacteria</taxon>
        <taxon>Pseudomonadati</taxon>
        <taxon>Bacteroidota</taxon>
        <taxon>Cytophagia</taxon>
        <taxon>Cytophagales</taxon>
        <taxon>Persicobacteraceae</taxon>
        <taxon>Aureibacter</taxon>
    </lineage>
</organism>
<dbReference type="EMBL" id="JAVDQD010000002">
    <property type="protein sequence ID" value="MDR6239105.1"/>
    <property type="molecule type" value="Genomic_DNA"/>
</dbReference>
<evidence type="ECO:0000313" key="1">
    <source>
        <dbReference type="EMBL" id="MDR6239105.1"/>
    </source>
</evidence>
<comment type="caution">
    <text evidence="1">The sequence shown here is derived from an EMBL/GenBank/DDBJ whole genome shotgun (WGS) entry which is preliminary data.</text>
</comment>
<protein>
    <submittedName>
        <fullName evidence="1">Type IX secretion system PorP/SprF family membrane protein</fullName>
    </submittedName>
</protein>
<dbReference type="Pfam" id="PF11751">
    <property type="entry name" value="PorP_SprF"/>
    <property type="match status" value="1"/>
</dbReference>
<dbReference type="RefSeq" id="WP_309938638.1">
    <property type="nucleotide sequence ID" value="NZ_AP025305.1"/>
</dbReference>
<dbReference type="AlphaFoldDB" id="A0AAE3XMA3"/>
<sequence>MILRKVFLFFFVVIFVVFGSVNDARAQDPQFSQFFSAPLYLNPGFTGATQLTRFGANYRNQWPSLEANFTTYSAFADHYFEDYNSGVGIIFLGDRVSNYGIGLNSIHLTYAYQLAISDKVTFRPGIKVGYVGQSANYSKLVFGTGIDPDTGLPNPDGNPNIDGQAKNYFDLGFGGVLYTGEFWLGVSADHLTQPDQSLSGLDQEILPIKFAATAGYKFVLSKRRRNVIREYSFTPTILYKKQGEFDQMDLGMYLTVEPIVLGMWYRGVPFKAVEGKSNHESLVFLIGYSMNDFKVGYSFDYTLSEIGIQSGGAHEISISYSLFTGDPRRPPKHIRNIPCPQF</sequence>
<gene>
    <name evidence="1" type="ORF">HNQ88_002142</name>
</gene>
<proteinExistence type="predicted"/>
<dbReference type="InterPro" id="IPR019861">
    <property type="entry name" value="PorP/SprF_Bacteroidetes"/>
</dbReference>
<accession>A0AAE3XMA3</accession>
<keyword evidence="2" id="KW-1185">Reference proteome</keyword>
<dbReference type="NCBIfam" id="TIGR03519">
    <property type="entry name" value="T9SS_PorP_fam"/>
    <property type="match status" value="1"/>
</dbReference>
<name>A0AAE3XMA3_9BACT</name>
<reference evidence="1" key="1">
    <citation type="submission" date="2023-07" db="EMBL/GenBank/DDBJ databases">
        <title>Genomic Encyclopedia of Type Strains, Phase IV (KMG-IV): sequencing the most valuable type-strain genomes for metagenomic binning, comparative biology and taxonomic classification.</title>
        <authorList>
            <person name="Goeker M."/>
        </authorList>
    </citation>
    <scope>NUCLEOTIDE SEQUENCE</scope>
    <source>
        <strain evidence="1">DSM 26174</strain>
    </source>
</reference>
<evidence type="ECO:0000313" key="2">
    <source>
        <dbReference type="Proteomes" id="UP001185092"/>
    </source>
</evidence>
<dbReference type="Proteomes" id="UP001185092">
    <property type="component" value="Unassembled WGS sequence"/>
</dbReference>